<protein>
    <submittedName>
        <fullName evidence="1">Uncharacterized protein</fullName>
    </submittedName>
</protein>
<accession>A0AA38FWZ1</accession>
<evidence type="ECO:0000313" key="2">
    <source>
        <dbReference type="Proteomes" id="UP000824469"/>
    </source>
</evidence>
<feature type="non-terminal residue" evidence="1">
    <location>
        <position position="66"/>
    </location>
</feature>
<evidence type="ECO:0000313" key="1">
    <source>
        <dbReference type="EMBL" id="KAH9311708.1"/>
    </source>
</evidence>
<comment type="caution">
    <text evidence="1">The sequence shown here is derived from an EMBL/GenBank/DDBJ whole genome shotgun (WGS) entry which is preliminary data.</text>
</comment>
<feature type="non-terminal residue" evidence="1">
    <location>
        <position position="1"/>
    </location>
</feature>
<proteinExistence type="predicted"/>
<gene>
    <name evidence="1" type="ORF">KI387_026743</name>
</gene>
<sequence length="66" mass="7819">IRVLDAADKFVWEYPEEDPSPVKRFEKYTCDSMTPVHKAHLEKWYTRLRNAFGGRMENTGTTTKRL</sequence>
<dbReference type="AlphaFoldDB" id="A0AA38FWZ1"/>
<name>A0AA38FWZ1_TAXCH</name>
<dbReference type="EMBL" id="JAHRHJ020000006">
    <property type="protein sequence ID" value="KAH9311708.1"/>
    <property type="molecule type" value="Genomic_DNA"/>
</dbReference>
<reference evidence="1 2" key="1">
    <citation type="journal article" date="2021" name="Nat. Plants">
        <title>The Taxus genome provides insights into paclitaxel biosynthesis.</title>
        <authorList>
            <person name="Xiong X."/>
            <person name="Gou J."/>
            <person name="Liao Q."/>
            <person name="Li Y."/>
            <person name="Zhou Q."/>
            <person name="Bi G."/>
            <person name="Li C."/>
            <person name="Du R."/>
            <person name="Wang X."/>
            <person name="Sun T."/>
            <person name="Guo L."/>
            <person name="Liang H."/>
            <person name="Lu P."/>
            <person name="Wu Y."/>
            <person name="Zhang Z."/>
            <person name="Ro D.K."/>
            <person name="Shang Y."/>
            <person name="Huang S."/>
            <person name="Yan J."/>
        </authorList>
    </citation>
    <scope>NUCLEOTIDE SEQUENCE [LARGE SCALE GENOMIC DNA]</scope>
    <source>
        <strain evidence="1">Ta-2019</strain>
    </source>
</reference>
<organism evidence="1 2">
    <name type="scientific">Taxus chinensis</name>
    <name type="common">Chinese yew</name>
    <name type="synonym">Taxus wallichiana var. chinensis</name>
    <dbReference type="NCBI Taxonomy" id="29808"/>
    <lineage>
        <taxon>Eukaryota</taxon>
        <taxon>Viridiplantae</taxon>
        <taxon>Streptophyta</taxon>
        <taxon>Embryophyta</taxon>
        <taxon>Tracheophyta</taxon>
        <taxon>Spermatophyta</taxon>
        <taxon>Pinopsida</taxon>
        <taxon>Pinidae</taxon>
        <taxon>Conifers II</taxon>
        <taxon>Cupressales</taxon>
        <taxon>Taxaceae</taxon>
        <taxon>Taxus</taxon>
    </lineage>
</organism>
<dbReference type="Proteomes" id="UP000824469">
    <property type="component" value="Unassembled WGS sequence"/>
</dbReference>
<keyword evidence="2" id="KW-1185">Reference proteome</keyword>